<protein>
    <submittedName>
        <fullName evidence="2">Uncharacterized protein</fullName>
    </submittedName>
</protein>
<feature type="compositionally biased region" description="Polar residues" evidence="1">
    <location>
        <begin position="335"/>
        <end position="347"/>
    </location>
</feature>
<accession>A0A813JY97</accession>
<comment type="caution">
    <text evidence="2">The sequence shown here is derived from an EMBL/GenBank/DDBJ whole genome shotgun (WGS) entry which is preliminary data.</text>
</comment>
<evidence type="ECO:0000256" key="1">
    <source>
        <dbReference type="SAM" id="MobiDB-lite"/>
    </source>
</evidence>
<evidence type="ECO:0000313" key="3">
    <source>
        <dbReference type="Proteomes" id="UP000626109"/>
    </source>
</evidence>
<organism evidence="2 3">
    <name type="scientific">Polarella glacialis</name>
    <name type="common">Dinoflagellate</name>
    <dbReference type="NCBI Taxonomy" id="89957"/>
    <lineage>
        <taxon>Eukaryota</taxon>
        <taxon>Sar</taxon>
        <taxon>Alveolata</taxon>
        <taxon>Dinophyceae</taxon>
        <taxon>Suessiales</taxon>
        <taxon>Suessiaceae</taxon>
        <taxon>Polarella</taxon>
    </lineage>
</organism>
<dbReference type="EMBL" id="CAJNNW010026971">
    <property type="protein sequence ID" value="CAE8688875.1"/>
    <property type="molecule type" value="Genomic_DNA"/>
</dbReference>
<evidence type="ECO:0000313" key="2">
    <source>
        <dbReference type="EMBL" id="CAE8688875.1"/>
    </source>
</evidence>
<proteinExistence type="predicted"/>
<feature type="region of interest" description="Disordered" evidence="1">
    <location>
        <begin position="335"/>
        <end position="360"/>
    </location>
</feature>
<gene>
    <name evidence="2" type="ORF">PGLA2088_LOCUS26187</name>
</gene>
<reference evidence="2" key="1">
    <citation type="submission" date="2021-02" db="EMBL/GenBank/DDBJ databases">
        <authorList>
            <person name="Dougan E. K."/>
            <person name="Rhodes N."/>
            <person name="Thang M."/>
            <person name="Chan C."/>
        </authorList>
    </citation>
    <scope>NUCLEOTIDE SEQUENCE</scope>
</reference>
<dbReference type="AlphaFoldDB" id="A0A813JY97"/>
<sequence length="360" mass="39788">MSTAAPGTPVGNLIKRGRMRSPMHEMDGLQQEQEQGNLDDGEELIAPLPIPQPLFDTQQEPVTMQGIAALFKREIAPVSSSVSSLRDDFIKMQISIREDMQAIGIRLATIEQHMDLANFRIDKLEHLVDNMPALSAQVDPAFRQQVNAMQVQLDSLQKVDGLRQGNLTHHDAGQRACTAVLGGLAGLTSQQDAEAWLIDKLASLSGPMLVNTYIKSEEFRGILFAKFKDSFERDIAVALLRSASLKQSGQDVWAKEDLPIEARAPKSFLLGLKRLLKSWGFNKVTVDGGFTCLSMSSECAVTVKCSDGQLQYKWNDSWANWKDFQESQELRELTRQASDMLQKTQDNGKGKGKAKGAAQA</sequence>
<name>A0A813JY97_POLGL</name>
<dbReference type="Proteomes" id="UP000626109">
    <property type="component" value="Unassembled WGS sequence"/>
</dbReference>